<proteinExistence type="predicted"/>
<accession>A0A9J7IP04</accession>
<dbReference type="AlphaFoldDB" id="A0A9J7IP04"/>
<dbReference type="Proteomes" id="UP000301870">
    <property type="component" value="Chromosome 11"/>
</dbReference>
<feature type="compositionally biased region" description="Basic and acidic residues" evidence="1">
    <location>
        <begin position="37"/>
        <end position="49"/>
    </location>
</feature>
<feature type="region of interest" description="Disordered" evidence="1">
    <location>
        <begin position="20"/>
        <end position="49"/>
    </location>
</feature>
<protein>
    <submittedName>
        <fullName evidence="3">Uncharacterized protein LOC111350629 isoform X1</fullName>
    </submittedName>
</protein>
<organism evidence="2 3">
    <name type="scientific">Spodoptera litura</name>
    <name type="common">Asian cotton leafworm</name>
    <dbReference type="NCBI Taxonomy" id="69820"/>
    <lineage>
        <taxon>Eukaryota</taxon>
        <taxon>Metazoa</taxon>
        <taxon>Ecdysozoa</taxon>
        <taxon>Arthropoda</taxon>
        <taxon>Hexapoda</taxon>
        <taxon>Insecta</taxon>
        <taxon>Pterygota</taxon>
        <taxon>Neoptera</taxon>
        <taxon>Endopterygota</taxon>
        <taxon>Lepidoptera</taxon>
        <taxon>Glossata</taxon>
        <taxon>Ditrysia</taxon>
        <taxon>Noctuoidea</taxon>
        <taxon>Noctuidae</taxon>
        <taxon>Amphipyrinae</taxon>
        <taxon>Spodoptera</taxon>
    </lineage>
</organism>
<reference evidence="3" key="1">
    <citation type="submission" date="2025-08" db="UniProtKB">
        <authorList>
            <consortium name="RefSeq"/>
        </authorList>
    </citation>
    <scope>IDENTIFICATION</scope>
    <source>
        <strain evidence="3">Ishihara</strain>
        <tissue evidence="3">Whole body</tissue>
    </source>
</reference>
<dbReference type="GeneID" id="111350629"/>
<evidence type="ECO:0000313" key="3">
    <source>
        <dbReference type="RefSeq" id="XP_022818030.1"/>
    </source>
</evidence>
<evidence type="ECO:0000256" key="1">
    <source>
        <dbReference type="SAM" id="MobiDB-lite"/>
    </source>
</evidence>
<dbReference type="KEGG" id="sliu:111350629"/>
<dbReference type="RefSeq" id="XP_022818030.1">
    <property type="nucleotide sequence ID" value="XM_022962262.1"/>
</dbReference>
<dbReference type="OrthoDB" id="7189733at2759"/>
<evidence type="ECO:0000313" key="2">
    <source>
        <dbReference type="Proteomes" id="UP000301870"/>
    </source>
</evidence>
<name>A0A9J7IP04_SPOLT</name>
<gene>
    <name evidence="3" type="primary">LOC111350629</name>
</gene>
<keyword evidence="2" id="KW-1185">Reference proteome</keyword>
<sequence length="141" mass="16627">MCACHFPYCTSRTRGYDNDGDYRSGRNSNGSIVGENDDSRRSGSARRDRRYDRRYHNTDAFDPPPDAFQCAASYCGSLKLAICKSIEDACTFWRRLRNDRFHWELFKSVLWFTIGLKLFNDITRHINNQRKRRCKPKPKKC</sequence>